<dbReference type="InterPro" id="IPR011744">
    <property type="entry name" value="ATPase_gene1"/>
</dbReference>
<feature type="region of interest" description="Disordered" evidence="1">
    <location>
        <begin position="1"/>
        <end position="29"/>
    </location>
</feature>
<organism evidence="3 4">
    <name type="scientific">Stieleria neptunia</name>
    <dbReference type="NCBI Taxonomy" id="2527979"/>
    <lineage>
        <taxon>Bacteria</taxon>
        <taxon>Pseudomonadati</taxon>
        <taxon>Planctomycetota</taxon>
        <taxon>Planctomycetia</taxon>
        <taxon>Pirellulales</taxon>
        <taxon>Pirellulaceae</taxon>
        <taxon>Stieleria</taxon>
    </lineage>
</organism>
<feature type="transmembrane region" description="Helical" evidence="2">
    <location>
        <begin position="82"/>
        <end position="100"/>
    </location>
</feature>
<proteinExistence type="predicted"/>
<keyword evidence="2" id="KW-1133">Transmembrane helix</keyword>
<dbReference type="Pfam" id="PF09527">
    <property type="entry name" value="ATPase_gene1"/>
    <property type="match status" value="1"/>
</dbReference>
<gene>
    <name evidence="3" type="ORF">Enr13x_23060</name>
</gene>
<dbReference type="EMBL" id="CP037423">
    <property type="protein sequence ID" value="QDV42459.1"/>
    <property type="molecule type" value="Genomic_DNA"/>
</dbReference>
<sequence>MSDSDHDRPSDTAEEFHSDLERDVSTREQRKLRAREEVHRTIWFGLGTFGLVGWSVTLPALAGIATGIWIDHRFPSRFSWTLMLLVLGVALGCFNAWRWVSRESQNESRQ</sequence>
<dbReference type="InterPro" id="IPR032820">
    <property type="entry name" value="ATPase_put"/>
</dbReference>
<dbReference type="Proteomes" id="UP000319004">
    <property type="component" value="Chromosome"/>
</dbReference>
<evidence type="ECO:0000256" key="1">
    <source>
        <dbReference type="SAM" id="MobiDB-lite"/>
    </source>
</evidence>
<feature type="transmembrane region" description="Helical" evidence="2">
    <location>
        <begin position="41"/>
        <end position="70"/>
    </location>
</feature>
<keyword evidence="4" id="KW-1185">Reference proteome</keyword>
<accession>A0A518HNQ1</accession>
<protein>
    <submittedName>
        <fullName evidence="3">F0F1-ATPase subunit</fullName>
    </submittedName>
</protein>
<dbReference type="NCBIfam" id="TIGR02230">
    <property type="entry name" value="ATPase_gene1"/>
    <property type="match status" value="1"/>
</dbReference>
<keyword evidence="2" id="KW-0812">Transmembrane</keyword>
<name>A0A518HNQ1_9BACT</name>
<dbReference type="RefSeq" id="WP_145386085.1">
    <property type="nucleotide sequence ID" value="NZ_CP037423.1"/>
</dbReference>
<reference evidence="3 4" key="1">
    <citation type="submission" date="2019-03" db="EMBL/GenBank/DDBJ databases">
        <title>Deep-cultivation of Planctomycetes and their phenomic and genomic characterization uncovers novel biology.</title>
        <authorList>
            <person name="Wiegand S."/>
            <person name="Jogler M."/>
            <person name="Boedeker C."/>
            <person name="Pinto D."/>
            <person name="Vollmers J."/>
            <person name="Rivas-Marin E."/>
            <person name="Kohn T."/>
            <person name="Peeters S.H."/>
            <person name="Heuer A."/>
            <person name="Rast P."/>
            <person name="Oberbeckmann S."/>
            <person name="Bunk B."/>
            <person name="Jeske O."/>
            <person name="Meyerdierks A."/>
            <person name="Storesund J.E."/>
            <person name="Kallscheuer N."/>
            <person name="Luecker S."/>
            <person name="Lage O.M."/>
            <person name="Pohl T."/>
            <person name="Merkel B.J."/>
            <person name="Hornburger P."/>
            <person name="Mueller R.-W."/>
            <person name="Bruemmer F."/>
            <person name="Labrenz M."/>
            <person name="Spormann A.M."/>
            <person name="Op den Camp H."/>
            <person name="Overmann J."/>
            <person name="Amann R."/>
            <person name="Jetten M.S.M."/>
            <person name="Mascher T."/>
            <person name="Medema M.H."/>
            <person name="Devos D.P."/>
            <person name="Kaster A.-K."/>
            <person name="Ovreas L."/>
            <person name="Rohde M."/>
            <person name="Galperin M.Y."/>
            <person name="Jogler C."/>
        </authorList>
    </citation>
    <scope>NUCLEOTIDE SEQUENCE [LARGE SCALE GENOMIC DNA]</scope>
    <source>
        <strain evidence="3 4">Enr13</strain>
    </source>
</reference>
<evidence type="ECO:0000313" key="3">
    <source>
        <dbReference type="EMBL" id="QDV42459.1"/>
    </source>
</evidence>
<dbReference type="KEGG" id="snep:Enr13x_23060"/>
<dbReference type="OrthoDB" id="466056at2"/>
<keyword evidence="2" id="KW-0472">Membrane</keyword>
<dbReference type="AlphaFoldDB" id="A0A518HNQ1"/>
<evidence type="ECO:0000313" key="4">
    <source>
        <dbReference type="Proteomes" id="UP000319004"/>
    </source>
</evidence>
<evidence type="ECO:0000256" key="2">
    <source>
        <dbReference type="SAM" id="Phobius"/>
    </source>
</evidence>